<name>A0ABQ9HZB7_9NEOP</name>
<feature type="domain" description="Reverse transcriptase RNase H-like" evidence="7">
    <location>
        <begin position="18"/>
        <end position="80"/>
    </location>
</feature>
<keyword evidence="2" id="KW-0548">Nucleotidyltransferase</keyword>
<evidence type="ECO:0000259" key="7">
    <source>
        <dbReference type="Pfam" id="PF17917"/>
    </source>
</evidence>
<dbReference type="Pfam" id="PF17917">
    <property type="entry name" value="RT_RNaseH"/>
    <property type="match status" value="1"/>
</dbReference>
<keyword evidence="3" id="KW-0540">Nuclease</keyword>
<keyword evidence="6" id="KW-0695">RNA-directed DNA polymerase</keyword>
<proteinExistence type="predicted"/>
<comment type="caution">
    <text evidence="8">The sequence shown here is derived from an EMBL/GenBank/DDBJ whole genome shotgun (WGS) entry which is preliminary data.</text>
</comment>
<dbReference type="SUPFAM" id="SSF56672">
    <property type="entry name" value="DNA/RNA polymerases"/>
    <property type="match status" value="1"/>
</dbReference>
<evidence type="ECO:0000256" key="5">
    <source>
        <dbReference type="ARBA" id="ARBA00022801"/>
    </source>
</evidence>
<dbReference type="InterPro" id="IPR041373">
    <property type="entry name" value="RT_RNaseH"/>
</dbReference>
<evidence type="ECO:0000313" key="8">
    <source>
        <dbReference type="EMBL" id="KAJ8889736.1"/>
    </source>
</evidence>
<sequence>MIIIWFPLRMQVNFLLLAEQKFSVYENKVLAAIFGMEKFYNYLESGEFELHTDNQALNWFLATNNPASRLARRLVHLTQFRFNVKHIKLVDNGVALIASLPDCIEEQPAVHHPTAEPCPRVVIVDQCWNAGVGTREIPKKTHSPSLFSTIPTCGNPEQLCQESNLVRRVRSKVWRADKGEVRQVWSRIGKKWQGKREITEKIHQPAESAGTIPTLRNSRVNLVHLVGSRVIPGFSHVETVPDNAAGRLVFSSSPVSPTLSFWYCSMLASITLVGSQDLSNGKVEKRVVRLAVKEETATAIRVKKCGRAQSTSEPRAKSSVLASRILCGADAVSDLSGSSVLYQPCDYHSSLIDIPNHFVHNSPESAAPQPHFFVHDRDLQTSDAGYQGRPCGRTDHDPTSFCALSLALVADRKNLQLPIQSTLGRGVERLSPSCLSTLAFTALERKGDPDESPRATVEAWAVPPFIVITSDLRCLEGAGAWPRPLGVDLKTSHAWTMDAYLAYRYVPGVKYLRTAGTRVGRWAAAFDRTVTWVDCSSSSEYQHCTGSLPARLASVTWLGVAELVTAALRGTMPVSSAAQ</sequence>
<keyword evidence="1" id="KW-0808">Transferase</keyword>
<protein>
    <recommendedName>
        <fullName evidence="7">Reverse transcriptase RNase H-like domain-containing protein</fullName>
    </recommendedName>
</protein>
<reference evidence="8 9" key="1">
    <citation type="submission" date="2023-02" db="EMBL/GenBank/DDBJ databases">
        <title>LHISI_Scaffold_Assembly.</title>
        <authorList>
            <person name="Stuart O.P."/>
            <person name="Cleave R."/>
            <person name="Magrath M.J.L."/>
            <person name="Mikheyev A.S."/>
        </authorList>
    </citation>
    <scope>NUCLEOTIDE SEQUENCE [LARGE SCALE GENOMIC DNA]</scope>
    <source>
        <strain evidence="8">Daus_M_001</strain>
        <tissue evidence="8">Leg muscle</tissue>
    </source>
</reference>
<evidence type="ECO:0000256" key="1">
    <source>
        <dbReference type="ARBA" id="ARBA00022679"/>
    </source>
</evidence>
<keyword evidence="9" id="KW-1185">Reference proteome</keyword>
<keyword evidence="4" id="KW-0255">Endonuclease</keyword>
<evidence type="ECO:0000256" key="2">
    <source>
        <dbReference type="ARBA" id="ARBA00022695"/>
    </source>
</evidence>
<dbReference type="InterPro" id="IPR043502">
    <property type="entry name" value="DNA/RNA_pol_sf"/>
</dbReference>
<gene>
    <name evidence="8" type="ORF">PR048_009237</name>
</gene>
<organism evidence="8 9">
    <name type="scientific">Dryococelus australis</name>
    <dbReference type="NCBI Taxonomy" id="614101"/>
    <lineage>
        <taxon>Eukaryota</taxon>
        <taxon>Metazoa</taxon>
        <taxon>Ecdysozoa</taxon>
        <taxon>Arthropoda</taxon>
        <taxon>Hexapoda</taxon>
        <taxon>Insecta</taxon>
        <taxon>Pterygota</taxon>
        <taxon>Neoptera</taxon>
        <taxon>Polyneoptera</taxon>
        <taxon>Phasmatodea</taxon>
        <taxon>Verophasmatodea</taxon>
        <taxon>Anareolatae</taxon>
        <taxon>Phasmatidae</taxon>
        <taxon>Eurycanthinae</taxon>
        <taxon>Dryococelus</taxon>
    </lineage>
</organism>
<accession>A0ABQ9HZB7</accession>
<dbReference type="EMBL" id="JARBHB010000003">
    <property type="protein sequence ID" value="KAJ8889736.1"/>
    <property type="molecule type" value="Genomic_DNA"/>
</dbReference>
<evidence type="ECO:0000256" key="6">
    <source>
        <dbReference type="ARBA" id="ARBA00022918"/>
    </source>
</evidence>
<evidence type="ECO:0000256" key="3">
    <source>
        <dbReference type="ARBA" id="ARBA00022722"/>
    </source>
</evidence>
<keyword evidence="5" id="KW-0378">Hydrolase</keyword>
<evidence type="ECO:0000313" key="9">
    <source>
        <dbReference type="Proteomes" id="UP001159363"/>
    </source>
</evidence>
<evidence type="ECO:0000256" key="4">
    <source>
        <dbReference type="ARBA" id="ARBA00022759"/>
    </source>
</evidence>
<dbReference type="Proteomes" id="UP001159363">
    <property type="component" value="Chromosome 3"/>
</dbReference>